<dbReference type="EMBL" id="BJUU01000003">
    <property type="protein sequence ID" value="GEK79288.1"/>
    <property type="molecule type" value="Genomic_DNA"/>
</dbReference>
<dbReference type="Gene3D" id="3.40.50.720">
    <property type="entry name" value="NAD(P)-binding Rossmann-like Domain"/>
    <property type="match status" value="1"/>
</dbReference>
<dbReference type="GO" id="GO:0044877">
    <property type="term" value="F:protein-containing complex binding"/>
    <property type="evidence" value="ECO:0007669"/>
    <property type="project" value="TreeGrafter"/>
</dbReference>
<dbReference type="PANTHER" id="PTHR12126">
    <property type="entry name" value="NADH-UBIQUINONE OXIDOREDUCTASE 39 KDA SUBUNIT-RELATED"/>
    <property type="match status" value="1"/>
</dbReference>
<dbReference type="Proteomes" id="UP000321749">
    <property type="component" value="Unassembled WGS sequence"/>
</dbReference>
<accession>A0AA87UR26</accession>
<dbReference type="InterPro" id="IPR051207">
    <property type="entry name" value="ComplexI_NDUFA9_subunit"/>
</dbReference>
<reference evidence="2 3" key="1">
    <citation type="submission" date="2019-07" db="EMBL/GenBank/DDBJ databases">
        <title>Whole genome shotgun sequence of Agrococcus baldri NBRC 103055.</title>
        <authorList>
            <person name="Hosoyama A."/>
            <person name="Uohara A."/>
            <person name="Ohji S."/>
            <person name="Ichikawa N."/>
        </authorList>
    </citation>
    <scope>NUCLEOTIDE SEQUENCE [LARGE SCALE GENOMIC DNA]</scope>
    <source>
        <strain evidence="2 3">NBRC 103055</strain>
    </source>
</reference>
<dbReference type="InterPro" id="IPR016040">
    <property type="entry name" value="NAD(P)-bd_dom"/>
</dbReference>
<gene>
    <name evidence="2" type="ORF">ABA31_06390</name>
</gene>
<organism evidence="2 3">
    <name type="scientific">Agrococcus baldri</name>
    <dbReference type="NCBI Taxonomy" id="153730"/>
    <lineage>
        <taxon>Bacteria</taxon>
        <taxon>Bacillati</taxon>
        <taxon>Actinomycetota</taxon>
        <taxon>Actinomycetes</taxon>
        <taxon>Micrococcales</taxon>
        <taxon>Microbacteriaceae</taxon>
        <taxon>Agrococcus</taxon>
    </lineage>
</organism>
<feature type="domain" description="NAD(P)-binding" evidence="1">
    <location>
        <begin position="7"/>
        <end position="150"/>
    </location>
</feature>
<evidence type="ECO:0000313" key="3">
    <source>
        <dbReference type="Proteomes" id="UP000321749"/>
    </source>
</evidence>
<dbReference type="AlphaFoldDB" id="A0AA87UR26"/>
<dbReference type="SUPFAM" id="SSF51735">
    <property type="entry name" value="NAD(P)-binding Rossmann-fold domains"/>
    <property type="match status" value="1"/>
</dbReference>
<dbReference type="InterPro" id="IPR036291">
    <property type="entry name" value="NAD(P)-bd_dom_sf"/>
</dbReference>
<proteinExistence type="predicted"/>
<dbReference type="PANTHER" id="PTHR12126:SF11">
    <property type="entry name" value="NADH DEHYDROGENASE [UBIQUINONE] 1 ALPHA SUBCOMPLEX SUBUNIT 9, MITOCHONDRIAL"/>
    <property type="match status" value="1"/>
</dbReference>
<keyword evidence="3" id="KW-1185">Reference proteome</keyword>
<dbReference type="RefSeq" id="WP_146792680.1">
    <property type="nucleotide sequence ID" value="NZ_BJUU01000003.1"/>
</dbReference>
<sequence>MRIVVIGGSGNAGSAIVRALARRGADVAPMSRSGKAIAGAPGVQADIVSGEGLDAALEGADVIVDSSNSRSPIDPKPFTIGARNVVAAAERAGVQRAVLLSILGVEVSRLSYHRRKHEQELTYLGSALEVSVVRAAQFHEWSVDQFEAGSALGAIPVVLGGRMQPVAVSEVAQLCADEALDPSGKRFVEIAGPQVRLSRDLAKAWQAATGARGLIVNGPFPPSMLDYLRSGANFTEQHKGRIGFEEWLSRRR</sequence>
<evidence type="ECO:0000313" key="2">
    <source>
        <dbReference type="EMBL" id="GEK79288.1"/>
    </source>
</evidence>
<comment type="caution">
    <text evidence="2">The sequence shown here is derived from an EMBL/GenBank/DDBJ whole genome shotgun (WGS) entry which is preliminary data.</text>
</comment>
<name>A0AA87UR26_9MICO</name>
<dbReference type="Pfam" id="PF13460">
    <property type="entry name" value="NAD_binding_10"/>
    <property type="match status" value="1"/>
</dbReference>
<evidence type="ECO:0000259" key="1">
    <source>
        <dbReference type="Pfam" id="PF13460"/>
    </source>
</evidence>
<protein>
    <submittedName>
        <fullName evidence="2">NmrA family transcriptional regulator</fullName>
    </submittedName>
</protein>